<dbReference type="Proteomes" id="UP000604046">
    <property type="component" value="Unassembled WGS sequence"/>
</dbReference>
<keyword evidence="1" id="KW-0812">Transmembrane</keyword>
<comment type="caution">
    <text evidence="2">The sequence shown here is derived from an EMBL/GenBank/DDBJ whole genome shotgun (WGS) entry which is preliminary data.</text>
</comment>
<name>A0A812PJ52_9DINO</name>
<organism evidence="2 3">
    <name type="scientific">Symbiodinium natans</name>
    <dbReference type="NCBI Taxonomy" id="878477"/>
    <lineage>
        <taxon>Eukaryota</taxon>
        <taxon>Sar</taxon>
        <taxon>Alveolata</taxon>
        <taxon>Dinophyceae</taxon>
        <taxon>Suessiales</taxon>
        <taxon>Symbiodiniaceae</taxon>
        <taxon>Symbiodinium</taxon>
    </lineage>
</organism>
<feature type="transmembrane region" description="Helical" evidence="1">
    <location>
        <begin position="217"/>
        <end position="240"/>
    </location>
</feature>
<gene>
    <name evidence="2" type="ORF">SNAT2548_LOCUS18581</name>
</gene>
<reference evidence="2" key="1">
    <citation type="submission" date="2021-02" db="EMBL/GenBank/DDBJ databases">
        <authorList>
            <person name="Dougan E. K."/>
            <person name="Rhodes N."/>
            <person name="Thang M."/>
            <person name="Chan C."/>
        </authorList>
    </citation>
    <scope>NUCLEOTIDE SEQUENCE</scope>
</reference>
<dbReference type="EMBL" id="CAJNDS010002149">
    <property type="protein sequence ID" value="CAE7352071.1"/>
    <property type="molecule type" value="Genomic_DNA"/>
</dbReference>
<accession>A0A812PJ52</accession>
<evidence type="ECO:0000313" key="3">
    <source>
        <dbReference type="Proteomes" id="UP000604046"/>
    </source>
</evidence>
<proteinExistence type="predicted"/>
<dbReference type="OrthoDB" id="442869at2759"/>
<evidence type="ECO:0000313" key="2">
    <source>
        <dbReference type="EMBL" id="CAE7352071.1"/>
    </source>
</evidence>
<feature type="transmembrane region" description="Helical" evidence="1">
    <location>
        <begin position="123"/>
        <end position="147"/>
    </location>
</feature>
<keyword evidence="1" id="KW-0472">Membrane</keyword>
<evidence type="ECO:0000256" key="1">
    <source>
        <dbReference type="SAM" id="Phobius"/>
    </source>
</evidence>
<keyword evidence="3" id="KW-1185">Reference proteome</keyword>
<feature type="transmembrane region" description="Helical" evidence="1">
    <location>
        <begin position="193"/>
        <end position="211"/>
    </location>
</feature>
<feature type="transmembrane region" description="Helical" evidence="1">
    <location>
        <begin position="167"/>
        <end position="186"/>
    </location>
</feature>
<protein>
    <submittedName>
        <fullName evidence="2">Uncharacterized protein</fullName>
    </submittedName>
</protein>
<dbReference type="AlphaFoldDB" id="A0A812PJ52"/>
<keyword evidence="1" id="KW-1133">Transmembrane helix</keyword>
<sequence>MWEEVCKTWYESYSKTSFKEGSVIQFLHKDSKELRYGMVDKAVSDAEGFVKIAEGTFIWLTESNSIWAFVADEHLEAAKAIIDASIDMWRIAMLLSTEGVKVALTATTADGLFGASSLAAGGLTWAGGLGMGAGLVVVIASAPSMLAATSLYKLSSAMENDSLTPQVVALGGAGGVLAGSTAGLLMVSESGTIAGLSASGMLSGLATLGGGSVMGSLAVGAAVVGSVAALTAVGVGGVVWRVSRTYVQDRLLSQRSTMLDLAVQYKFDNRLESECPASDGQSIAAPPSES</sequence>